<dbReference type="GO" id="GO:0005634">
    <property type="term" value="C:nucleus"/>
    <property type="evidence" value="ECO:0007669"/>
    <property type="project" value="TreeGrafter"/>
</dbReference>
<dbReference type="FunFam" id="3.30.160.60:FF:002343">
    <property type="entry name" value="Zinc finger protein 33A"/>
    <property type="match status" value="2"/>
</dbReference>
<dbReference type="Pfam" id="PF00096">
    <property type="entry name" value="zf-C2H2"/>
    <property type="match status" value="5"/>
</dbReference>
<keyword evidence="1" id="KW-0479">Metal-binding</keyword>
<evidence type="ECO:0000259" key="6">
    <source>
        <dbReference type="PROSITE" id="PS50157"/>
    </source>
</evidence>
<keyword evidence="3 5" id="KW-0863">Zinc-finger</keyword>
<organism evidence="7">
    <name type="scientific">Diabrotica virgifera virgifera</name>
    <name type="common">western corn rootworm</name>
    <dbReference type="NCBI Taxonomy" id="50390"/>
    <lineage>
        <taxon>Eukaryota</taxon>
        <taxon>Metazoa</taxon>
        <taxon>Ecdysozoa</taxon>
        <taxon>Arthropoda</taxon>
        <taxon>Hexapoda</taxon>
        <taxon>Insecta</taxon>
        <taxon>Pterygota</taxon>
        <taxon>Neoptera</taxon>
        <taxon>Endopterygota</taxon>
        <taxon>Coleoptera</taxon>
        <taxon>Polyphaga</taxon>
        <taxon>Cucujiformia</taxon>
        <taxon>Chrysomeloidea</taxon>
        <taxon>Chrysomelidae</taxon>
        <taxon>Galerucinae</taxon>
        <taxon>Diabroticina</taxon>
        <taxon>Diabroticites</taxon>
        <taxon>Diabrotica</taxon>
    </lineage>
</organism>
<dbReference type="FunFam" id="3.30.160.60:FF:000100">
    <property type="entry name" value="Zinc finger 45-like"/>
    <property type="match status" value="1"/>
</dbReference>
<evidence type="ECO:0000256" key="2">
    <source>
        <dbReference type="ARBA" id="ARBA00022737"/>
    </source>
</evidence>
<dbReference type="PROSITE" id="PS00028">
    <property type="entry name" value="ZINC_FINGER_C2H2_1"/>
    <property type="match status" value="5"/>
</dbReference>
<dbReference type="AlphaFoldDB" id="A0A6P7F5L0"/>
<feature type="domain" description="C2H2-type" evidence="6">
    <location>
        <begin position="106"/>
        <end position="133"/>
    </location>
</feature>
<name>A0A6P7F5L0_DIAVI</name>
<feature type="domain" description="C2H2-type" evidence="6">
    <location>
        <begin position="162"/>
        <end position="189"/>
    </location>
</feature>
<keyword evidence="4" id="KW-0862">Zinc</keyword>
<dbReference type="FunFam" id="3.30.160.60:FF:000446">
    <property type="entry name" value="Zinc finger protein"/>
    <property type="match status" value="1"/>
</dbReference>
<dbReference type="InterPro" id="IPR013087">
    <property type="entry name" value="Znf_C2H2_type"/>
</dbReference>
<dbReference type="SMART" id="SM00355">
    <property type="entry name" value="ZnF_C2H2"/>
    <property type="match status" value="7"/>
</dbReference>
<keyword evidence="2" id="KW-0677">Repeat</keyword>
<dbReference type="SUPFAM" id="SSF57667">
    <property type="entry name" value="beta-beta-alpha zinc fingers"/>
    <property type="match status" value="4"/>
</dbReference>
<dbReference type="GO" id="GO:0000981">
    <property type="term" value="F:DNA-binding transcription factor activity, RNA polymerase II-specific"/>
    <property type="evidence" value="ECO:0007669"/>
    <property type="project" value="TreeGrafter"/>
</dbReference>
<dbReference type="PANTHER" id="PTHR24409">
    <property type="entry name" value="ZINC FINGER PROTEIN 142"/>
    <property type="match status" value="1"/>
</dbReference>
<proteinExistence type="predicted"/>
<dbReference type="FunFam" id="3.30.160.60:FF:000096">
    <property type="entry name" value="Zinc finger and BTB domain-containing protein 18 isoform 1"/>
    <property type="match status" value="1"/>
</dbReference>
<sequence length="233" mass="26762">MSSASQLPSKQKFKCKICNKGCYSARGALEHENFHTGDKPFTCKHCGRNYSLSKTLKDHIKQKHSNTITEVNTHSCVVCFKVYENRSGLLSHYSSNHKELGYDYSSSCDICRKTFSTRQSLKLHERTHTGFKPYECNICNKSFSQKNSLKAHNRVHTGEKPYVCNYCNKRFAQNAPYLYHLKTHTGERSHFCLHCKKGFSSSGNLSNHMKRCKKYEITSEISIKGEPLELAEK</sequence>
<evidence type="ECO:0000256" key="3">
    <source>
        <dbReference type="ARBA" id="ARBA00022771"/>
    </source>
</evidence>
<dbReference type="PANTHER" id="PTHR24409:SF295">
    <property type="entry name" value="AZ2-RELATED"/>
    <property type="match status" value="1"/>
</dbReference>
<dbReference type="OrthoDB" id="6743663at2759"/>
<accession>A0A6P7F5L0</accession>
<dbReference type="PROSITE" id="PS50157">
    <property type="entry name" value="ZINC_FINGER_C2H2_2"/>
    <property type="match status" value="5"/>
</dbReference>
<dbReference type="InParanoid" id="A0A6P7F5L0"/>
<feature type="domain" description="C2H2-type" evidence="6">
    <location>
        <begin position="13"/>
        <end position="40"/>
    </location>
</feature>
<reference evidence="7" key="1">
    <citation type="submission" date="2025-08" db="UniProtKB">
        <authorList>
            <consortium name="RefSeq"/>
        </authorList>
    </citation>
    <scope>IDENTIFICATION</scope>
    <source>
        <tissue evidence="7">Whole insect</tissue>
    </source>
</reference>
<dbReference type="RefSeq" id="XP_028128740.1">
    <property type="nucleotide sequence ID" value="XM_028272939.1"/>
</dbReference>
<evidence type="ECO:0000256" key="4">
    <source>
        <dbReference type="ARBA" id="ARBA00022833"/>
    </source>
</evidence>
<protein>
    <submittedName>
        <fullName evidence="7">Gastrula zinc finger protein XlCGF49.1-like</fullName>
    </submittedName>
</protein>
<dbReference type="GO" id="GO:0000977">
    <property type="term" value="F:RNA polymerase II transcription regulatory region sequence-specific DNA binding"/>
    <property type="evidence" value="ECO:0007669"/>
    <property type="project" value="TreeGrafter"/>
</dbReference>
<dbReference type="InterPro" id="IPR036236">
    <property type="entry name" value="Znf_C2H2_sf"/>
</dbReference>
<gene>
    <name evidence="7" type="primary">LOC114325013</name>
</gene>
<dbReference type="Gene3D" id="3.30.160.60">
    <property type="entry name" value="Classic Zinc Finger"/>
    <property type="match status" value="5"/>
</dbReference>
<feature type="domain" description="C2H2-type" evidence="6">
    <location>
        <begin position="41"/>
        <end position="69"/>
    </location>
</feature>
<evidence type="ECO:0000256" key="5">
    <source>
        <dbReference type="PROSITE-ProRule" id="PRU00042"/>
    </source>
</evidence>
<dbReference type="GO" id="GO:0008270">
    <property type="term" value="F:zinc ion binding"/>
    <property type="evidence" value="ECO:0007669"/>
    <property type="project" value="UniProtKB-KW"/>
</dbReference>
<evidence type="ECO:0000256" key="1">
    <source>
        <dbReference type="ARBA" id="ARBA00022723"/>
    </source>
</evidence>
<evidence type="ECO:0000313" key="7">
    <source>
        <dbReference type="RefSeq" id="XP_028128740.1"/>
    </source>
</evidence>
<feature type="domain" description="C2H2-type" evidence="6">
    <location>
        <begin position="134"/>
        <end position="161"/>
    </location>
</feature>